<evidence type="ECO:0000256" key="1">
    <source>
        <dbReference type="ARBA" id="ARBA00023015"/>
    </source>
</evidence>
<dbReference type="InterPro" id="IPR023772">
    <property type="entry name" value="DNA-bd_HTH_TetR-type_CS"/>
</dbReference>
<sequence>MPRSGAEARDRLERAALELYRQRGYDQTTIADIATEAGVTQRTFFRHFTDKREVLFSVEGRQQEALARALAEVPSTVPPLATMLQAFRSMAPVLEDNRPLAVARHSVITVTPALRERELLKEAALSDVVAAALRERGLPDWRATLLAQVGTAALGHAIHTWVADPSSDIDTLIGRAFADLRAFTDDDTASGAGTR</sequence>
<evidence type="ECO:0000313" key="6">
    <source>
        <dbReference type="EMBL" id="XCG62599.1"/>
    </source>
</evidence>
<feature type="domain" description="HTH tetR-type" evidence="5">
    <location>
        <begin position="6"/>
        <end position="66"/>
    </location>
</feature>
<dbReference type="GO" id="GO:0003700">
    <property type="term" value="F:DNA-binding transcription factor activity"/>
    <property type="evidence" value="ECO:0007669"/>
    <property type="project" value="TreeGrafter"/>
</dbReference>
<accession>A0AAU8DKV0</accession>
<evidence type="ECO:0000259" key="5">
    <source>
        <dbReference type="PROSITE" id="PS50977"/>
    </source>
</evidence>
<evidence type="ECO:0000256" key="3">
    <source>
        <dbReference type="ARBA" id="ARBA00023163"/>
    </source>
</evidence>
<dbReference type="AlphaFoldDB" id="A0AAU8DKV0"/>
<dbReference type="PANTHER" id="PTHR30055:SF238">
    <property type="entry name" value="MYCOFACTOCIN BIOSYNTHESIS TRANSCRIPTIONAL REGULATOR MFTR-RELATED"/>
    <property type="match status" value="1"/>
</dbReference>
<dbReference type="Pfam" id="PF17754">
    <property type="entry name" value="TetR_C_14"/>
    <property type="match status" value="1"/>
</dbReference>
<dbReference type="InterPro" id="IPR050109">
    <property type="entry name" value="HTH-type_TetR-like_transc_reg"/>
</dbReference>
<evidence type="ECO:0000256" key="4">
    <source>
        <dbReference type="PROSITE-ProRule" id="PRU00335"/>
    </source>
</evidence>
<dbReference type="PROSITE" id="PS01081">
    <property type="entry name" value="HTH_TETR_1"/>
    <property type="match status" value="1"/>
</dbReference>
<keyword evidence="1" id="KW-0805">Transcription regulation</keyword>
<gene>
    <name evidence="6" type="ORF">ABLG96_15345</name>
</gene>
<dbReference type="Pfam" id="PF00440">
    <property type="entry name" value="TetR_N"/>
    <property type="match status" value="1"/>
</dbReference>
<protein>
    <submittedName>
        <fullName evidence="6">TetR family transcriptional regulator</fullName>
    </submittedName>
</protein>
<dbReference type="InterPro" id="IPR009057">
    <property type="entry name" value="Homeodomain-like_sf"/>
</dbReference>
<keyword evidence="2 4" id="KW-0238">DNA-binding</keyword>
<feature type="DNA-binding region" description="H-T-H motif" evidence="4">
    <location>
        <begin position="29"/>
        <end position="48"/>
    </location>
</feature>
<dbReference type="EMBL" id="CP159218">
    <property type="protein sequence ID" value="XCG62599.1"/>
    <property type="molecule type" value="Genomic_DNA"/>
</dbReference>
<dbReference type="Gene3D" id="1.10.357.10">
    <property type="entry name" value="Tetracycline Repressor, domain 2"/>
    <property type="match status" value="1"/>
</dbReference>
<name>A0AAU8DKV0_9ACTN</name>
<dbReference type="SUPFAM" id="SSF46689">
    <property type="entry name" value="Homeodomain-like"/>
    <property type="match status" value="1"/>
</dbReference>
<keyword evidence="3" id="KW-0804">Transcription</keyword>
<dbReference type="RefSeq" id="WP_353648214.1">
    <property type="nucleotide sequence ID" value="NZ_CP159218.1"/>
</dbReference>
<dbReference type="GO" id="GO:0000976">
    <property type="term" value="F:transcription cis-regulatory region binding"/>
    <property type="evidence" value="ECO:0007669"/>
    <property type="project" value="TreeGrafter"/>
</dbReference>
<organism evidence="6">
    <name type="scientific">Nakamurella sp. A5-74</name>
    <dbReference type="NCBI Taxonomy" id="3158264"/>
    <lineage>
        <taxon>Bacteria</taxon>
        <taxon>Bacillati</taxon>
        <taxon>Actinomycetota</taxon>
        <taxon>Actinomycetes</taxon>
        <taxon>Nakamurellales</taxon>
        <taxon>Nakamurellaceae</taxon>
        <taxon>Nakamurella</taxon>
    </lineage>
</organism>
<reference evidence="6" key="1">
    <citation type="submission" date="2024-05" db="EMBL/GenBank/DDBJ databases">
        <authorList>
            <person name="Cai S.Y."/>
            <person name="Jin L.M."/>
            <person name="Li H.R."/>
        </authorList>
    </citation>
    <scope>NUCLEOTIDE SEQUENCE</scope>
    <source>
        <strain evidence="6">A5-74</strain>
    </source>
</reference>
<proteinExistence type="predicted"/>
<dbReference type="PANTHER" id="PTHR30055">
    <property type="entry name" value="HTH-TYPE TRANSCRIPTIONAL REGULATOR RUTR"/>
    <property type="match status" value="1"/>
</dbReference>
<evidence type="ECO:0000256" key="2">
    <source>
        <dbReference type="ARBA" id="ARBA00023125"/>
    </source>
</evidence>
<dbReference type="PROSITE" id="PS50977">
    <property type="entry name" value="HTH_TETR_2"/>
    <property type="match status" value="1"/>
</dbReference>
<dbReference type="InterPro" id="IPR041347">
    <property type="entry name" value="MftR_C"/>
</dbReference>
<dbReference type="InterPro" id="IPR001647">
    <property type="entry name" value="HTH_TetR"/>
</dbReference>
<dbReference type="PRINTS" id="PR00455">
    <property type="entry name" value="HTHTETR"/>
</dbReference>